<evidence type="ECO:0000256" key="1">
    <source>
        <dbReference type="ARBA" id="ARBA00012417"/>
    </source>
</evidence>
<keyword evidence="9" id="KW-0239">DNA-directed DNA polymerase</keyword>
<feature type="region of interest" description="Disordered" evidence="12">
    <location>
        <begin position="503"/>
        <end position="593"/>
    </location>
</feature>
<dbReference type="InterPro" id="IPR050116">
    <property type="entry name" value="DNA_polymerase-Y"/>
</dbReference>
<dbReference type="Gene3D" id="3.40.1170.60">
    <property type="match status" value="1"/>
</dbReference>
<dbReference type="SUPFAM" id="SSF56672">
    <property type="entry name" value="DNA/RNA polymerases"/>
    <property type="match status" value="1"/>
</dbReference>
<evidence type="ECO:0000256" key="10">
    <source>
        <dbReference type="ARBA" id="ARBA00023204"/>
    </source>
</evidence>
<dbReference type="InterPro" id="IPR036775">
    <property type="entry name" value="DNA_pol_Y-fam_lit_finger_sf"/>
</dbReference>
<feature type="region of interest" description="Disordered" evidence="12">
    <location>
        <begin position="1"/>
        <end position="26"/>
    </location>
</feature>
<dbReference type="InterPro" id="IPR001126">
    <property type="entry name" value="UmuC"/>
</dbReference>
<dbReference type="FunFam" id="1.10.150.810:FF:000003">
    <property type="entry name" value="DNA polymerase kappa subunit"/>
    <property type="match status" value="1"/>
</dbReference>
<dbReference type="GO" id="GO:0005634">
    <property type="term" value="C:nucleus"/>
    <property type="evidence" value="ECO:0007669"/>
    <property type="project" value="TreeGrafter"/>
</dbReference>
<dbReference type="EMBL" id="CAJMXA010000557">
    <property type="protein sequence ID" value="CAE6435475.1"/>
    <property type="molecule type" value="Genomic_DNA"/>
</dbReference>
<keyword evidence="10" id="KW-0234">DNA repair</keyword>
<evidence type="ECO:0000256" key="11">
    <source>
        <dbReference type="ARBA" id="ARBA00049244"/>
    </source>
</evidence>
<dbReference type="GO" id="GO:0003887">
    <property type="term" value="F:DNA-directed DNA polymerase activity"/>
    <property type="evidence" value="ECO:0007669"/>
    <property type="project" value="UniProtKB-KW"/>
</dbReference>
<dbReference type="Gene3D" id="1.10.150.810">
    <property type="match status" value="2"/>
</dbReference>
<evidence type="ECO:0000256" key="9">
    <source>
        <dbReference type="ARBA" id="ARBA00022932"/>
    </source>
</evidence>
<dbReference type="GO" id="GO:0046872">
    <property type="term" value="F:metal ion binding"/>
    <property type="evidence" value="ECO:0007669"/>
    <property type="project" value="UniProtKB-KW"/>
</dbReference>
<dbReference type="InterPro" id="IPR022880">
    <property type="entry name" value="DNApol_IV"/>
</dbReference>
<dbReference type="GO" id="GO:0042276">
    <property type="term" value="P:error-prone translesion synthesis"/>
    <property type="evidence" value="ECO:0007669"/>
    <property type="project" value="TreeGrafter"/>
</dbReference>
<dbReference type="AlphaFoldDB" id="A0A8H3ARN3"/>
<dbReference type="PANTHER" id="PTHR11076">
    <property type="entry name" value="DNA REPAIR POLYMERASE UMUC / TRANSFERASE FAMILY MEMBER"/>
    <property type="match status" value="1"/>
</dbReference>
<dbReference type="GO" id="GO:0070987">
    <property type="term" value="P:error-free translesion synthesis"/>
    <property type="evidence" value="ECO:0007669"/>
    <property type="project" value="UniProtKB-ARBA"/>
</dbReference>
<keyword evidence="7" id="KW-0227">DNA damage</keyword>
<dbReference type="PROSITE" id="PS50173">
    <property type="entry name" value="UMUC"/>
    <property type="match status" value="1"/>
</dbReference>
<evidence type="ECO:0000256" key="2">
    <source>
        <dbReference type="ARBA" id="ARBA00016178"/>
    </source>
</evidence>
<comment type="catalytic activity">
    <reaction evidence="11">
        <text>DNA(n) + a 2'-deoxyribonucleoside 5'-triphosphate = DNA(n+1) + diphosphate</text>
        <dbReference type="Rhea" id="RHEA:22508"/>
        <dbReference type="Rhea" id="RHEA-COMP:17339"/>
        <dbReference type="Rhea" id="RHEA-COMP:17340"/>
        <dbReference type="ChEBI" id="CHEBI:33019"/>
        <dbReference type="ChEBI" id="CHEBI:61560"/>
        <dbReference type="ChEBI" id="CHEBI:173112"/>
        <dbReference type="EC" id="2.7.7.7"/>
    </reaction>
</comment>
<dbReference type="FunFam" id="3.30.1490.100:FF:000004">
    <property type="entry name" value="DNA polymerase IV"/>
    <property type="match status" value="1"/>
</dbReference>
<evidence type="ECO:0000256" key="5">
    <source>
        <dbReference type="ARBA" id="ARBA00022705"/>
    </source>
</evidence>
<dbReference type="InterPro" id="IPR043128">
    <property type="entry name" value="Rev_trsase/Diguanyl_cyclase"/>
</dbReference>
<accession>A0A8H3ARN3</accession>
<dbReference type="FunFam" id="3.40.1170.60:FF:000014">
    <property type="entry name" value="Related to DNA polymerase kappa"/>
    <property type="match status" value="1"/>
</dbReference>
<feature type="domain" description="UmuC" evidence="13">
    <location>
        <begin position="100"/>
        <end position="298"/>
    </location>
</feature>
<dbReference type="GO" id="GO:0003684">
    <property type="term" value="F:damaged DNA binding"/>
    <property type="evidence" value="ECO:0007669"/>
    <property type="project" value="InterPro"/>
</dbReference>
<dbReference type="Pfam" id="PF00817">
    <property type="entry name" value="IMS"/>
    <property type="match status" value="1"/>
</dbReference>
<keyword evidence="6" id="KW-0479">Metal-binding</keyword>
<dbReference type="GO" id="GO:0006260">
    <property type="term" value="P:DNA replication"/>
    <property type="evidence" value="ECO:0007669"/>
    <property type="project" value="UniProtKB-KW"/>
</dbReference>
<feature type="compositionally biased region" description="Polar residues" evidence="12">
    <location>
        <begin position="647"/>
        <end position="657"/>
    </location>
</feature>
<evidence type="ECO:0000256" key="12">
    <source>
        <dbReference type="SAM" id="MobiDB-lite"/>
    </source>
</evidence>
<dbReference type="InterPro" id="IPR017961">
    <property type="entry name" value="DNA_pol_Y-fam_little_finger"/>
</dbReference>
<evidence type="ECO:0000256" key="3">
    <source>
        <dbReference type="ARBA" id="ARBA00022679"/>
    </source>
</evidence>
<feature type="region of interest" description="Disordered" evidence="12">
    <location>
        <begin position="613"/>
        <end position="657"/>
    </location>
</feature>
<sequence>MEQPTIEPDSLLKRLSGPSSGKAGLAKDQTEINKIIAEVSKGSKFYENEKRKDAELTVRVEKLLALRDDLMKNARIAEIKAVVDKQLAEIELQRDFSQVICHADMDAFYATVETLDNPSLEGTAFGVGIGVLSTASYEARKFGVRSGMATFVAKALCPHLNLLPMRFHRYTEMSDRVFSVLRKYDPNLLAAGCDEGYLNLTVACKEANESPEVLVQRMREEVSKETGLTMSCGVAPNKALAKVWHTKRRDLPCTTINPDTQICSDLNKPNGQYILAFDRSTILDFTRNLPMRKMPGTGRVTERILDSLGTCGDLFTHRAQLYLLSQQNKLHLHSLLCAYLGVHDNTVAPYTRDSRRSLGYERTFHPQRDSKILLETLDKIAEGLAEDCEKRGWAGKTLTLKYKLDTYQSFSRAKPLPKWAMTKEDILPHAQELLLKEFPLCLRLMGLRLTNLKDLREDSNTGLKRFWVQGPGTSKAGNMKPIDEESDTDSELGLWEVNCQGEPVETDSRKISKPASTSVPATHPAASGTKEPIIRQGKLTVSRGSVPLERSSAPKRKRSVSVGANPPSKSSDGNIGPTKKRRESLPPGSKTTHKIIIDVDSLCPDCLQEIEDDHQHSARCPEASKGGHLANKNAPANRGAKPLKQPKLTSLFSRKRS</sequence>
<gene>
    <name evidence="14" type="ORF">RDB_LOCUS29493</name>
</gene>
<dbReference type="Gene3D" id="3.30.1490.100">
    <property type="entry name" value="DNA polymerase, Y-family, little finger domain"/>
    <property type="match status" value="1"/>
</dbReference>
<reference evidence="14" key="1">
    <citation type="submission" date="2021-01" db="EMBL/GenBank/DDBJ databases">
        <authorList>
            <person name="Kaushik A."/>
        </authorList>
    </citation>
    <scope>NUCLEOTIDE SEQUENCE</scope>
    <source>
        <strain evidence="14">AG6-10EEA</strain>
    </source>
</reference>
<evidence type="ECO:0000256" key="8">
    <source>
        <dbReference type="ARBA" id="ARBA00022842"/>
    </source>
</evidence>
<keyword evidence="4" id="KW-0548">Nucleotidyltransferase</keyword>
<comment type="caution">
    <text evidence="14">The sequence shown here is derived from an EMBL/GenBank/DDBJ whole genome shotgun (WGS) entry which is preliminary data.</text>
</comment>
<proteinExistence type="predicted"/>
<dbReference type="GO" id="GO:0006281">
    <property type="term" value="P:DNA repair"/>
    <property type="evidence" value="ECO:0007669"/>
    <property type="project" value="UniProtKB-KW"/>
</dbReference>
<evidence type="ECO:0000313" key="15">
    <source>
        <dbReference type="Proteomes" id="UP000663853"/>
    </source>
</evidence>
<evidence type="ECO:0000256" key="4">
    <source>
        <dbReference type="ARBA" id="ARBA00022695"/>
    </source>
</evidence>
<dbReference type="Pfam" id="PF11799">
    <property type="entry name" value="IMS_C"/>
    <property type="match status" value="1"/>
</dbReference>
<evidence type="ECO:0000256" key="7">
    <source>
        <dbReference type="ARBA" id="ARBA00022763"/>
    </source>
</evidence>
<keyword evidence="8" id="KW-0460">Magnesium</keyword>
<evidence type="ECO:0000259" key="13">
    <source>
        <dbReference type="PROSITE" id="PS50173"/>
    </source>
</evidence>
<dbReference type="CDD" id="cd03586">
    <property type="entry name" value="PolY_Pol_IV_kappa"/>
    <property type="match status" value="1"/>
</dbReference>
<dbReference type="InterPro" id="IPR043502">
    <property type="entry name" value="DNA/RNA_pol_sf"/>
</dbReference>
<keyword evidence="5" id="KW-0235">DNA replication</keyword>
<dbReference type="SUPFAM" id="SSF100879">
    <property type="entry name" value="Lesion bypass DNA polymerase (Y-family), little finger domain"/>
    <property type="match status" value="1"/>
</dbReference>
<dbReference type="Proteomes" id="UP000663853">
    <property type="component" value="Unassembled WGS sequence"/>
</dbReference>
<evidence type="ECO:0000256" key="6">
    <source>
        <dbReference type="ARBA" id="ARBA00022723"/>
    </source>
</evidence>
<name>A0A8H3ARN3_9AGAM</name>
<dbReference type="EC" id="2.7.7.7" evidence="1"/>
<organism evidence="14 15">
    <name type="scientific">Rhizoctonia solani</name>
    <dbReference type="NCBI Taxonomy" id="456999"/>
    <lineage>
        <taxon>Eukaryota</taxon>
        <taxon>Fungi</taxon>
        <taxon>Dikarya</taxon>
        <taxon>Basidiomycota</taxon>
        <taxon>Agaricomycotina</taxon>
        <taxon>Agaricomycetes</taxon>
        <taxon>Cantharellales</taxon>
        <taxon>Ceratobasidiaceae</taxon>
        <taxon>Rhizoctonia</taxon>
    </lineage>
</organism>
<protein>
    <recommendedName>
        <fullName evidence="2">DNA polymerase kappa</fullName>
        <ecNumber evidence="1">2.7.7.7</ecNumber>
    </recommendedName>
</protein>
<keyword evidence="3" id="KW-0808">Transferase</keyword>
<evidence type="ECO:0000313" key="14">
    <source>
        <dbReference type="EMBL" id="CAE6435475.1"/>
    </source>
</evidence>
<dbReference type="Gene3D" id="3.30.70.270">
    <property type="match status" value="1"/>
</dbReference>
<dbReference type="PANTHER" id="PTHR11076:SF33">
    <property type="entry name" value="DNA POLYMERASE KAPPA"/>
    <property type="match status" value="1"/>
</dbReference>